<proteinExistence type="predicted"/>
<dbReference type="GO" id="GO:0017178">
    <property type="term" value="F:diphthine-ammonia ligase activity"/>
    <property type="evidence" value="ECO:0007669"/>
    <property type="project" value="UniProtKB-EC"/>
</dbReference>
<dbReference type="AlphaFoldDB" id="A0A081ADQ8"/>
<evidence type="ECO:0000256" key="3">
    <source>
        <dbReference type="ARBA" id="ARBA00029814"/>
    </source>
</evidence>
<dbReference type="Pfam" id="PF01497">
    <property type="entry name" value="Peripla_BP_2"/>
    <property type="match status" value="1"/>
</dbReference>
<organism evidence="8 9">
    <name type="scientific">Phytophthora nicotianae P1976</name>
    <dbReference type="NCBI Taxonomy" id="1317066"/>
    <lineage>
        <taxon>Eukaryota</taxon>
        <taxon>Sar</taxon>
        <taxon>Stramenopiles</taxon>
        <taxon>Oomycota</taxon>
        <taxon>Peronosporomycetes</taxon>
        <taxon>Peronosporales</taxon>
        <taxon>Peronosporaceae</taxon>
        <taxon>Phytophthora</taxon>
    </lineage>
</organism>
<dbReference type="OrthoDB" id="274765at2759"/>
<dbReference type="InterPro" id="IPR040807">
    <property type="entry name" value="DUF5522"/>
</dbReference>
<sequence>MLFDRSSQNTIFIRMYLHRTMSTALRVVSLLPSATENVCALLSACRGHASTVDSSIPIPELVGRSHECDFPRDALDLPVLTAARTAFTSSVDTHNQVREALASAASLYHLDADKLAALQPDVILTQSTCKVCSIDLASVQEAVDESVHKRTLVDQLVQSNCVSSESAKQDELTSTSNHLTTIVTCNPTTLVDAVVTQFRQLGDALGVPQVGESMAQEHFNKLQQLEHQAEAFVAKGDKPKVLMVEWLDPLFLGTKGWMREIVEAAGGQVVDTLEGGQHVDVVVIALCGLTLDKTEQELQEGRVGDWWKTLLDQSGDANPTVYIVDGTSMFTRPTGRLLDALEWLVHALHEPESSWLKSSTFPYKRFDTSLVATGSNAKEKKSAEMLEIEELHRAACANKQAMYTDPATGYSVMTAYILKERQVCCGNGCRHCPYGHANVKDPSRRKNTLTGTVFLQPRRRSRGFAKDSPGGQMLWPERFNVSEGPSELVVVFWSGGKDSFLALSALYETYPAEQKPMPRVVLLTTIDPKTNVVPIQNISSQTVAAQAEALELPLCLVAVGLGDEYTSALRTALLDIPNQMKRTKKSKKASTQNETALLVSTLVFGDLHLEDIRAWREETFGKDYKLLFPVWKKNYESELLPALERLCVKTGAKIFFSNIDEERLGSDENDGTQWQVGQVYDWKRIQERNKISTEQVDLMGECGEFHTCVKFPGMD</sequence>
<evidence type="ECO:0000256" key="1">
    <source>
        <dbReference type="ARBA" id="ARBA00012089"/>
    </source>
</evidence>
<dbReference type="PANTHER" id="PTHR42860:SF1">
    <property type="entry name" value="VITAMIN B12-BINDING PROTEIN"/>
    <property type="match status" value="1"/>
</dbReference>
<evidence type="ECO:0000256" key="5">
    <source>
        <dbReference type="ARBA" id="ARBA00048108"/>
    </source>
</evidence>
<evidence type="ECO:0000259" key="7">
    <source>
        <dbReference type="Pfam" id="PF01902"/>
    </source>
</evidence>
<dbReference type="SUPFAM" id="SSF52402">
    <property type="entry name" value="Adenine nucleotide alpha hydrolases-like"/>
    <property type="match status" value="1"/>
</dbReference>
<dbReference type="InterPro" id="IPR002761">
    <property type="entry name" value="Diphthami_syn_dom"/>
</dbReference>
<evidence type="ECO:0000313" key="9">
    <source>
        <dbReference type="Proteomes" id="UP000028582"/>
    </source>
</evidence>
<gene>
    <name evidence="8" type="ORF">F444_07737</name>
</gene>
<evidence type="ECO:0000259" key="6">
    <source>
        <dbReference type="Pfam" id="PF01497"/>
    </source>
</evidence>
<evidence type="ECO:0000256" key="2">
    <source>
        <dbReference type="ARBA" id="ARBA00018426"/>
    </source>
</evidence>
<dbReference type="EMBL" id="ANJA01001483">
    <property type="protein sequence ID" value="ETO77019.1"/>
    <property type="molecule type" value="Genomic_DNA"/>
</dbReference>
<dbReference type="InterPro" id="IPR002491">
    <property type="entry name" value="ABC_transptr_periplasmic_BD"/>
</dbReference>
<evidence type="ECO:0000256" key="4">
    <source>
        <dbReference type="ARBA" id="ARBA00031552"/>
    </source>
</evidence>
<dbReference type="PANTHER" id="PTHR42860">
    <property type="entry name" value="VITAMIN B12-BINDING PROTEIN"/>
    <property type="match status" value="1"/>
</dbReference>
<dbReference type="Gene3D" id="3.40.50.620">
    <property type="entry name" value="HUPs"/>
    <property type="match status" value="1"/>
</dbReference>
<accession>A0A081ADQ8</accession>
<evidence type="ECO:0000313" key="8">
    <source>
        <dbReference type="EMBL" id="ETO77019.1"/>
    </source>
</evidence>
<feature type="domain" description="Diphthamide synthase" evidence="7">
    <location>
        <begin position="489"/>
        <end position="709"/>
    </location>
</feature>
<name>A0A081ADQ8_PHYNI</name>
<dbReference type="InterPro" id="IPR051030">
    <property type="entry name" value="Vitamin_B12-ABC_binding"/>
</dbReference>
<dbReference type="Proteomes" id="UP000028582">
    <property type="component" value="Unassembled WGS sequence"/>
</dbReference>
<comment type="caution">
    <text evidence="8">The sequence shown here is derived from an EMBL/GenBank/DDBJ whole genome shotgun (WGS) entry which is preliminary data.</text>
</comment>
<reference evidence="8 9" key="1">
    <citation type="submission" date="2013-11" db="EMBL/GenBank/DDBJ databases">
        <title>The Genome Sequence of Phytophthora parasitica P1976.</title>
        <authorList>
            <consortium name="The Broad Institute Genomics Platform"/>
            <person name="Russ C."/>
            <person name="Tyler B."/>
            <person name="Panabieres F."/>
            <person name="Shan W."/>
            <person name="Tripathy S."/>
            <person name="Grunwald N."/>
            <person name="Machado M."/>
            <person name="Johnson C.S."/>
            <person name="Walker B."/>
            <person name="Young S."/>
            <person name="Zeng Q."/>
            <person name="Gargeya S."/>
            <person name="Fitzgerald M."/>
            <person name="Haas B."/>
            <person name="Abouelleil A."/>
            <person name="Allen A.W."/>
            <person name="Alvarado L."/>
            <person name="Arachchi H.M."/>
            <person name="Berlin A.M."/>
            <person name="Chapman S.B."/>
            <person name="Gainer-Dewar J."/>
            <person name="Goldberg J."/>
            <person name="Griggs A."/>
            <person name="Gujja S."/>
            <person name="Hansen M."/>
            <person name="Howarth C."/>
            <person name="Imamovic A."/>
            <person name="Ireland A."/>
            <person name="Larimer J."/>
            <person name="McCowan C."/>
            <person name="Murphy C."/>
            <person name="Pearson M."/>
            <person name="Poon T.W."/>
            <person name="Priest M."/>
            <person name="Roberts A."/>
            <person name="Saif S."/>
            <person name="Shea T."/>
            <person name="Sisk P."/>
            <person name="Sykes S."/>
            <person name="Wortman J."/>
            <person name="Nusbaum C."/>
            <person name="Birren B."/>
        </authorList>
    </citation>
    <scope>NUCLEOTIDE SEQUENCE [LARGE SCALE GENOMIC DNA]</scope>
    <source>
        <strain evidence="8 9">P1976</strain>
    </source>
</reference>
<dbReference type="Gene3D" id="3.40.50.1980">
    <property type="entry name" value="Nitrogenase molybdenum iron protein domain"/>
    <property type="match status" value="2"/>
</dbReference>
<dbReference type="InterPro" id="IPR014729">
    <property type="entry name" value="Rossmann-like_a/b/a_fold"/>
</dbReference>
<dbReference type="SUPFAM" id="SSF53807">
    <property type="entry name" value="Helical backbone' metal receptor"/>
    <property type="match status" value="1"/>
</dbReference>
<dbReference type="Pfam" id="PF01902">
    <property type="entry name" value="Diphthami_syn_2"/>
    <property type="match status" value="1"/>
</dbReference>
<feature type="domain" description="Fe/B12 periplasmic-binding" evidence="6">
    <location>
        <begin position="85"/>
        <end position="272"/>
    </location>
</feature>
<comment type="catalytic activity">
    <reaction evidence="5">
        <text>diphthine-[translation elongation factor 2] + NH4(+) + ATP = diphthamide-[translation elongation factor 2] + AMP + diphosphate + H(+)</text>
        <dbReference type="Rhea" id="RHEA:19753"/>
        <dbReference type="Rhea" id="RHEA-COMP:10172"/>
        <dbReference type="Rhea" id="RHEA-COMP:10174"/>
        <dbReference type="ChEBI" id="CHEBI:15378"/>
        <dbReference type="ChEBI" id="CHEBI:16692"/>
        <dbReference type="ChEBI" id="CHEBI:28938"/>
        <dbReference type="ChEBI" id="CHEBI:30616"/>
        <dbReference type="ChEBI" id="CHEBI:33019"/>
        <dbReference type="ChEBI" id="CHEBI:82696"/>
        <dbReference type="ChEBI" id="CHEBI:456215"/>
        <dbReference type="EC" id="6.3.1.14"/>
    </reaction>
</comment>
<dbReference type="EC" id="6.3.1.14" evidence="1"/>
<protein>
    <recommendedName>
        <fullName evidence="2">Diphthine--ammonia ligase</fullName>
        <ecNumber evidence="1">6.3.1.14</ecNumber>
    </recommendedName>
    <alternativeName>
        <fullName evidence="3">Diphthamide synthase</fullName>
    </alternativeName>
    <alternativeName>
        <fullName evidence="4">Diphthamide synthetase</fullName>
    </alternativeName>
</protein>
<dbReference type="Pfam" id="PF17653">
    <property type="entry name" value="DUF5522"/>
    <property type="match status" value="1"/>
</dbReference>